<dbReference type="InterPro" id="IPR025062">
    <property type="entry name" value="DUF4003"/>
</dbReference>
<organism evidence="1 2">
    <name type="scientific">Sporolactobacillus shoreae</name>
    <dbReference type="NCBI Taxonomy" id="1465501"/>
    <lineage>
        <taxon>Bacteria</taxon>
        <taxon>Bacillati</taxon>
        <taxon>Bacillota</taxon>
        <taxon>Bacilli</taxon>
        <taxon>Bacillales</taxon>
        <taxon>Sporolactobacillaceae</taxon>
        <taxon>Sporolactobacillus</taxon>
    </lineage>
</organism>
<accession>A0A4Z0GIL7</accession>
<gene>
    <name evidence="1" type="ORF">E4665_17700</name>
</gene>
<protein>
    <submittedName>
        <fullName evidence="1">DUF4003 family protein</fullName>
    </submittedName>
</protein>
<sequence>MQLFNPISSGGMIMPYSTDEQIELLAQNMRIISKKLKWISANTSMLVAAQFTGAGKVFDEEAFREMDRALKREAGWFSVLSQDIRYCLSTLLLMKDAEASGIEMLFNNYRKLVKAGFSREQQTYLAAALFVGSEENLSSIIEKAEELYRLLKKKHFVLTNRGDVSLILLLSQLNEDAVSLIDREEFYFNVMQKYGFHKNNDLQTLSCMLAFLSDEPNSELADKCASVKEMTRAGKLRLQSSCYPVYGIIALLNNENQAVQNILELYQSMREQKFSFFIDKNFYFQTAAFLYTKAQLNQDSQSLAIDPGLLAMADSLIRAQEAAQAATIAASTSAVIAASSNGGN</sequence>
<dbReference type="EMBL" id="SRJD01000042">
    <property type="protein sequence ID" value="TGA95681.1"/>
    <property type="molecule type" value="Genomic_DNA"/>
</dbReference>
<dbReference type="Proteomes" id="UP000298347">
    <property type="component" value="Unassembled WGS sequence"/>
</dbReference>
<reference evidence="1 2" key="1">
    <citation type="journal article" date="2015" name="Int. J. Syst. Evol. Microbiol.">
        <title>Sporolactobacillus shoreae sp. nov. and Sporolactobacillus spathodeae sp. nov., two spore-forming lactic acid bacteria isolated from tree barks in Thailand.</title>
        <authorList>
            <person name="Thamacharoensuk T."/>
            <person name="Kitahara M."/>
            <person name="Ohkuma M."/>
            <person name="Thongchul N."/>
            <person name="Tanasupawat S."/>
        </authorList>
    </citation>
    <scope>NUCLEOTIDE SEQUENCE [LARGE SCALE GENOMIC DNA]</scope>
    <source>
        <strain evidence="1 2">BK92</strain>
    </source>
</reference>
<proteinExistence type="predicted"/>
<dbReference type="Pfam" id="PF13170">
    <property type="entry name" value="DUF4003"/>
    <property type="match status" value="1"/>
</dbReference>
<dbReference type="OrthoDB" id="1778393at2"/>
<dbReference type="AlphaFoldDB" id="A0A4Z0GIL7"/>
<keyword evidence="2" id="KW-1185">Reference proteome</keyword>
<evidence type="ECO:0000313" key="1">
    <source>
        <dbReference type="EMBL" id="TGA95681.1"/>
    </source>
</evidence>
<evidence type="ECO:0000313" key="2">
    <source>
        <dbReference type="Proteomes" id="UP000298347"/>
    </source>
</evidence>
<name>A0A4Z0GIL7_9BACL</name>
<comment type="caution">
    <text evidence="1">The sequence shown here is derived from an EMBL/GenBank/DDBJ whole genome shotgun (WGS) entry which is preliminary data.</text>
</comment>